<protein>
    <recommendedName>
        <fullName evidence="5">RNase H type-1 domain-containing protein</fullName>
    </recommendedName>
</protein>
<feature type="domain" description="RNase H type-1" evidence="1">
    <location>
        <begin position="201"/>
        <end position="320"/>
    </location>
</feature>
<evidence type="ECO:0000259" key="1">
    <source>
        <dbReference type="Pfam" id="PF13456"/>
    </source>
</evidence>
<dbReference type="InterPro" id="IPR012337">
    <property type="entry name" value="RNaseH-like_sf"/>
</dbReference>
<dbReference type="AlphaFoldDB" id="A0A9W7LTR1"/>
<dbReference type="InterPro" id="IPR026960">
    <property type="entry name" value="RVT-Znf"/>
</dbReference>
<reference evidence="3" key="1">
    <citation type="submission" date="2023-05" db="EMBL/GenBank/DDBJ databases">
        <title>Genome and transcriptome analyses reveal genes involved in the formation of fine ridges on petal epidermal cells in Hibiscus trionum.</title>
        <authorList>
            <person name="Koshimizu S."/>
            <person name="Masuda S."/>
            <person name="Ishii T."/>
            <person name="Shirasu K."/>
            <person name="Hoshino A."/>
            <person name="Arita M."/>
        </authorList>
    </citation>
    <scope>NUCLEOTIDE SEQUENCE</scope>
    <source>
        <strain evidence="3">Hamamatsu line</strain>
    </source>
</reference>
<dbReference type="PANTHER" id="PTHR47074">
    <property type="entry name" value="BNAC02G40300D PROTEIN"/>
    <property type="match status" value="1"/>
</dbReference>
<dbReference type="PANTHER" id="PTHR47074:SF61">
    <property type="entry name" value="RNASE H TYPE-1 DOMAIN-CONTAINING PROTEIN"/>
    <property type="match status" value="1"/>
</dbReference>
<dbReference type="Pfam" id="PF13966">
    <property type="entry name" value="zf-RVT"/>
    <property type="match status" value="1"/>
</dbReference>
<dbReference type="GO" id="GO:0003676">
    <property type="term" value="F:nucleic acid binding"/>
    <property type="evidence" value="ECO:0007669"/>
    <property type="project" value="InterPro"/>
</dbReference>
<keyword evidence="4" id="KW-1185">Reference proteome</keyword>
<dbReference type="CDD" id="cd06222">
    <property type="entry name" value="RNase_H_like"/>
    <property type="match status" value="1"/>
</dbReference>
<dbReference type="InterPro" id="IPR052929">
    <property type="entry name" value="RNase_H-like_EbsB-rel"/>
</dbReference>
<evidence type="ECO:0000313" key="4">
    <source>
        <dbReference type="Proteomes" id="UP001165190"/>
    </source>
</evidence>
<dbReference type="InterPro" id="IPR002156">
    <property type="entry name" value="RNaseH_domain"/>
</dbReference>
<dbReference type="Gene3D" id="3.30.420.10">
    <property type="entry name" value="Ribonuclease H-like superfamily/Ribonuclease H"/>
    <property type="match status" value="1"/>
</dbReference>
<comment type="caution">
    <text evidence="3">The sequence shown here is derived from an EMBL/GenBank/DDBJ whole genome shotgun (WGS) entry which is preliminary data.</text>
</comment>
<dbReference type="Proteomes" id="UP001165190">
    <property type="component" value="Unassembled WGS sequence"/>
</dbReference>
<proteinExistence type="predicted"/>
<evidence type="ECO:0000259" key="2">
    <source>
        <dbReference type="Pfam" id="PF13966"/>
    </source>
</evidence>
<dbReference type="EMBL" id="BSYR01000011">
    <property type="protein sequence ID" value="GMI75531.1"/>
    <property type="molecule type" value="Genomic_DNA"/>
</dbReference>
<evidence type="ECO:0000313" key="3">
    <source>
        <dbReference type="EMBL" id="GMI75531.1"/>
    </source>
</evidence>
<accession>A0A9W7LTR1</accession>
<dbReference type="SUPFAM" id="SSF53098">
    <property type="entry name" value="Ribonuclease H-like"/>
    <property type="match status" value="1"/>
</dbReference>
<feature type="domain" description="Reverse transcriptase zinc-binding" evidence="2">
    <location>
        <begin position="11"/>
        <end position="99"/>
    </location>
</feature>
<dbReference type="GO" id="GO:0004523">
    <property type="term" value="F:RNA-DNA hybrid ribonuclease activity"/>
    <property type="evidence" value="ECO:0007669"/>
    <property type="project" value="InterPro"/>
</dbReference>
<name>A0A9W7LTR1_HIBTR</name>
<organism evidence="3 4">
    <name type="scientific">Hibiscus trionum</name>
    <name type="common">Flower of an hour</name>
    <dbReference type="NCBI Taxonomy" id="183268"/>
    <lineage>
        <taxon>Eukaryota</taxon>
        <taxon>Viridiplantae</taxon>
        <taxon>Streptophyta</taxon>
        <taxon>Embryophyta</taxon>
        <taxon>Tracheophyta</taxon>
        <taxon>Spermatophyta</taxon>
        <taxon>Magnoliopsida</taxon>
        <taxon>eudicotyledons</taxon>
        <taxon>Gunneridae</taxon>
        <taxon>Pentapetalae</taxon>
        <taxon>rosids</taxon>
        <taxon>malvids</taxon>
        <taxon>Malvales</taxon>
        <taxon>Malvaceae</taxon>
        <taxon>Malvoideae</taxon>
        <taxon>Hibiscus</taxon>
    </lineage>
</organism>
<dbReference type="Pfam" id="PF13456">
    <property type="entry name" value="RVT_3"/>
    <property type="match status" value="1"/>
</dbReference>
<dbReference type="InterPro" id="IPR036397">
    <property type="entry name" value="RNaseH_sf"/>
</dbReference>
<dbReference type="InterPro" id="IPR044730">
    <property type="entry name" value="RNase_H-like_dom_plant"/>
</dbReference>
<sequence>MVWGGDSTGVYSVRSGYYLLLQGDQALNPDTKLFSCLWAIKCPQKIKIHVWRLIWQFVPTRYCLYSRRIISNPICPLCNLASETVEHAMCECYNASMVWSSLGIFWPIQVNDMPFKEWLSWLFESLPVQKHVLIVTILWSIWHARNKQVHDHTQQSYQQICVFISSYCKELENLLPKLQGNVSNMKQQFWQGPSPNLVKANFDASFSAIEKSTWSGVVIRDFAGEVLGACRRFTPHVSSAFLAEAFAALHAIELLLDLGFDSAIVEGDSLTVIKKLQSKKPDLSILSALIFDIKEKARSMRICRFVFAPRASNRVAHLIAGDSSLESIDRYWVEETPSSAVHAVVSDRQHLNQG</sequence>
<dbReference type="OrthoDB" id="996916at2759"/>
<evidence type="ECO:0008006" key="5">
    <source>
        <dbReference type="Google" id="ProtNLM"/>
    </source>
</evidence>
<gene>
    <name evidence="3" type="ORF">HRI_001222400</name>
</gene>